<evidence type="ECO:0000313" key="5">
    <source>
        <dbReference type="EMBL" id="CAL4955782.1"/>
    </source>
</evidence>
<comment type="subcellular location">
    <subcellularLocation>
        <location evidence="1">Nucleus</location>
    </subcellularLocation>
</comment>
<feature type="compositionally biased region" description="Polar residues" evidence="3">
    <location>
        <begin position="970"/>
        <end position="983"/>
    </location>
</feature>
<dbReference type="NCBIfam" id="TIGR01053">
    <property type="entry name" value="LSD1"/>
    <property type="match status" value="2"/>
</dbReference>
<feature type="compositionally biased region" description="Polar residues" evidence="3">
    <location>
        <begin position="517"/>
        <end position="527"/>
    </location>
</feature>
<feature type="region of interest" description="Disordered" evidence="3">
    <location>
        <begin position="859"/>
        <end position="909"/>
    </location>
</feature>
<reference evidence="5" key="1">
    <citation type="submission" date="2024-10" db="EMBL/GenBank/DDBJ databases">
        <authorList>
            <person name="Ryan C."/>
        </authorList>
    </citation>
    <scope>NUCLEOTIDE SEQUENCE [LARGE SCALE GENOMIC DNA]</scope>
</reference>
<evidence type="ECO:0000256" key="3">
    <source>
        <dbReference type="SAM" id="MobiDB-lite"/>
    </source>
</evidence>
<dbReference type="PANTHER" id="PTHR31747">
    <property type="entry name" value="PROTEIN LSD1"/>
    <property type="match status" value="1"/>
</dbReference>
<dbReference type="AlphaFoldDB" id="A0ABC8ZCP8"/>
<feature type="compositionally biased region" description="Polar residues" evidence="3">
    <location>
        <begin position="486"/>
        <end position="500"/>
    </location>
</feature>
<keyword evidence="2" id="KW-0539">Nucleus</keyword>
<name>A0ABC8ZCP8_9POAL</name>
<keyword evidence="6" id="KW-1185">Reference proteome</keyword>
<feature type="compositionally biased region" description="Pro residues" evidence="3">
    <location>
        <begin position="148"/>
        <end position="160"/>
    </location>
</feature>
<gene>
    <name evidence="5" type="ORF">URODEC1_LOCUS41638</name>
</gene>
<dbReference type="Proteomes" id="UP001497457">
    <property type="component" value="Chromosome 18b"/>
</dbReference>
<proteinExistence type="predicted"/>
<feature type="compositionally biased region" description="Polar residues" evidence="3">
    <location>
        <begin position="897"/>
        <end position="908"/>
    </location>
</feature>
<evidence type="ECO:0000256" key="2">
    <source>
        <dbReference type="ARBA" id="ARBA00023242"/>
    </source>
</evidence>
<dbReference type="Pfam" id="PF06943">
    <property type="entry name" value="zf-LSD1"/>
    <property type="match status" value="2"/>
</dbReference>
<feature type="compositionally biased region" description="Low complexity" evidence="3">
    <location>
        <begin position="172"/>
        <end position="186"/>
    </location>
</feature>
<sequence length="1108" mass="115601">MAASPGTAEPLESSDTHSSTHPPSSPGLHYTQESPSLTTAAPPEMANPDRATPVPPPPAGQQSTAEHLEADQMPPTPTDEAELPPSHLPPPVAAPAAAPAFEAIRTEKVASPSPLPEDVVVEVSPEVAASAPSPPSSPYSPIVGPSPEDAPQPSSPPRIPPAMTAGISMDPSTTEATAMASQAEAARPSPAPEMMDTGSRTAPAPLMPSPENGTEGLLPQQKPGKRGKGICWSMIFTPQSHLCLKSGKRKGERGSVGVGLRVCENLEPAQPSPPQPCHPVECTDASPDAAVDEVVKGMLEKAAGSLPVPEATDGDSELAPGVHPALEIGPEEVLSQQQLRPPCPEMAPPQGENSKSAKKPAGSLPVPEATDWDSEITPDVHPALEIGPEEVLPQQQLRQPCPEMAPPQGENSKSAEKAAGSLPVPEVTDGDSEITPGVHPALEFGPEEALSQQQPRPPCPEMAPPQGENSKSAWPPQPPPPVESTCGGSNAPTNDVSSVASEGATAALEFGAERSSLEQVQTSTTSRMEAEPCSPEMAPPGFEDFKSQWLPVSPPTPPAESTHNVVQVAAINPVGMTPDASTESLPASEAMGVEMDLPPSLLPPLKSGAEVRSQQPLLRSCSPLIEAAPCSPDMAPPGFENCKSSWLPVPTLPPLCETTYPLPDVSSTKAVAFLEMACSVPTLEAMDVEADTERGPLPLLESETGCSLQGLLPISPSSTIEAAPCSPDTAPPGFKNIKVMHVTSKEASQPSSALEAMDLNMDATPAVAPLSESEAGKSLPLESPLAPSHVAQHTACSLRMVPSGSENVESSQLPPQPAAVLPLDETPDALADAGTKTVTTEEVCHPLPVTGAAEEANGSILPPALENGCKDPLPHLEPQASSAGVHAAPTSPEIAPTSENPESSQHTSPCLAETIDSSAHASVTMPAIVKSDKTSLLLSPLQATDTNMESATLQQSPLKREERSLPQPEQHPSSPSVKDTTCSPEVAAPGYENLDSSEELPPPPPLSMKFEMGQMVCGRCRQLLAYPRGSVHVQCFGCWTINLVLEEHQVGKVYCGQCDTLLMYPFGAPAVKCSNCCFITEIRERNVRPRISREQSVSPQPREVAQQS</sequence>
<feature type="region of interest" description="Disordered" evidence="3">
    <location>
        <begin position="125"/>
        <end position="225"/>
    </location>
</feature>
<feature type="region of interest" description="Disordered" evidence="3">
    <location>
        <begin position="1"/>
        <end position="99"/>
    </location>
</feature>
<dbReference type="InterPro" id="IPR005735">
    <property type="entry name" value="Znf_LSD1"/>
</dbReference>
<feature type="compositionally biased region" description="Polar residues" evidence="3">
    <location>
        <begin position="942"/>
        <end position="957"/>
    </location>
</feature>
<dbReference type="EMBL" id="OZ075128">
    <property type="protein sequence ID" value="CAL4955782.1"/>
    <property type="molecule type" value="Genomic_DNA"/>
</dbReference>
<feature type="domain" description="Zinc finger LSD1-type" evidence="4">
    <location>
        <begin position="1017"/>
        <end position="1038"/>
    </location>
</feature>
<feature type="domain" description="Zinc finger LSD1-type" evidence="4">
    <location>
        <begin position="1055"/>
        <end position="1079"/>
    </location>
</feature>
<accession>A0ABC8ZCP8</accession>
<evidence type="ECO:0000313" key="6">
    <source>
        <dbReference type="Proteomes" id="UP001497457"/>
    </source>
</evidence>
<dbReference type="GO" id="GO:0005634">
    <property type="term" value="C:nucleus"/>
    <property type="evidence" value="ECO:0007669"/>
    <property type="project" value="UniProtKB-SubCell"/>
</dbReference>
<protein>
    <recommendedName>
        <fullName evidence="4">Zinc finger LSD1-type domain-containing protein</fullName>
    </recommendedName>
</protein>
<feature type="region of interest" description="Disordered" evidence="3">
    <location>
        <begin position="334"/>
        <end position="535"/>
    </location>
</feature>
<evidence type="ECO:0000256" key="1">
    <source>
        <dbReference type="ARBA" id="ARBA00004123"/>
    </source>
</evidence>
<dbReference type="InterPro" id="IPR040319">
    <property type="entry name" value="LSD1-like"/>
</dbReference>
<dbReference type="PANTHER" id="PTHR31747:SF17">
    <property type="entry name" value="PROTEIN LOL2"/>
    <property type="match status" value="1"/>
</dbReference>
<evidence type="ECO:0000259" key="4">
    <source>
        <dbReference type="Pfam" id="PF06943"/>
    </source>
</evidence>
<feature type="region of interest" description="Disordered" evidence="3">
    <location>
        <begin position="942"/>
        <end position="1006"/>
    </location>
</feature>
<organism evidence="5 6">
    <name type="scientific">Urochloa decumbens</name>
    <dbReference type="NCBI Taxonomy" id="240449"/>
    <lineage>
        <taxon>Eukaryota</taxon>
        <taxon>Viridiplantae</taxon>
        <taxon>Streptophyta</taxon>
        <taxon>Embryophyta</taxon>
        <taxon>Tracheophyta</taxon>
        <taxon>Spermatophyta</taxon>
        <taxon>Magnoliopsida</taxon>
        <taxon>Liliopsida</taxon>
        <taxon>Poales</taxon>
        <taxon>Poaceae</taxon>
        <taxon>PACMAD clade</taxon>
        <taxon>Panicoideae</taxon>
        <taxon>Panicodae</taxon>
        <taxon>Paniceae</taxon>
        <taxon>Melinidinae</taxon>
        <taxon>Urochloa</taxon>
    </lineage>
</organism>